<evidence type="ECO:0000313" key="6">
    <source>
        <dbReference type="Proteomes" id="UP001299608"/>
    </source>
</evidence>
<reference evidence="3" key="3">
    <citation type="submission" date="2022-01" db="EMBL/GenBank/DDBJ databases">
        <title>Collection of gut derived symbiotic bacterial strains cultured from healthy donors.</title>
        <authorList>
            <person name="Lin H."/>
            <person name="Kohout C."/>
            <person name="Waligurski E."/>
            <person name="Pamer E.G."/>
        </authorList>
    </citation>
    <scope>NUCLEOTIDE SEQUENCE</scope>
    <source>
        <strain evidence="3">DFI.6.55</strain>
    </source>
</reference>
<organism evidence="3 6">
    <name type="scientific">Enterocloster aldenensis</name>
    <dbReference type="NCBI Taxonomy" id="358742"/>
    <lineage>
        <taxon>Bacteria</taxon>
        <taxon>Bacillati</taxon>
        <taxon>Bacillota</taxon>
        <taxon>Clostridia</taxon>
        <taxon>Lachnospirales</taxon>
        <taxon>Lachnospiraceae</taxon>
        <taxon>Enterocloster</taxon>
    </lineage>
</organism>
<proteinExistence type="inferred from homology"/>
<dbReference type="RefSeq" id="WP_117560998.1">
    <property type="nucleotide sequence ID" value="NZ_CAXTHN010000035.1"/>
</dbReference>
<dbReference type="Proteomes" id="UP000669239">
    <property type="component" value="Unassembled WGS sequence"/>
</dbReference>
<dbReference type="AlphaFoldDB" id="A0AAX1SFX6"/>
<keyword evidence="5" id="KW-1185">Reference proteome</keyword>
<reference evidence="4" key="2">
    <citation type="submission" date="2020-02" db="EMBL/GenBank/DDBJ databases">
        <authorList>
            <person name="Littmann E."/>
            <person name="Sorbara M."/>
        </authorList>
    </citation>
    <scope>NUCLEOTIDE SEQUENCE</scope>
    <source>
        <strain evidence="4">MSK.1.17</strain>
    </source>
</reference>
<evidence type="ECO:0000259" key="2">
    <source>
        <dbReference type="PROSITE" id="PS51464"/>
    </source>
</evidence>
<comment type="similarity">
    <text evidence="1">Belongs to the SIS family. PHI subfamily.</text>
</comment>
<gene>
    <name evidence="4" type="ORF">G5B36_09600</name>
    <name evidence="3" type="ORF">L0N08_26840</name>
</gene>
<dbReference type="InterPro" id="IPR046348">
    <property type="entry name" value="SIS_dom_sf"/>
</dbReference>
<dbReference type="EMBL" id="JAAITT010000011">
    <property type="protein sequence ID" value="NSJ48950.1"/>
    <property type="molecule type" value="Genomic_DNA"/>
</dbReference>
<dbReference type="GO" id="GO:0016853">
    <property type="term" value="F:isomerase activity"/>
    <property type="evidence" value="ECO:0007669"/>
    <property type="project" value="InterPro"/>
</dbReference>
<dbReference type="Pfam" id="PF01380">
    <property type="entry name" value="SIS"/>
    <property type="match status" value="1"/>
</dbReference>
<comment type="caution">
    <text evidence="3">The sequence shown here is derived from an EMBL/GenBank/DDBJ whole genome shotgun (WGS) entry which is preliminary data.</text>
</comment>
<dbReference type="PANTHER" id="PTHR43443:SF1">
    <property type="entry name" value="3-HEXULOSE-6-PHOSPHATE ISOMERASE"/>
    <property type="match status" value="1"/>
</dbReference>
<dbReference type="GO" id="GO:1901135">
    <property type="term" value="P:carbohydrate derivative metabolic process"/>
    <property type="evidence" value="ECO:0007669"/>
    <property type="project" value="InterPro"/>
</dbReference>
<evidence type="ECO:0000313" key="4">
    <source>
        <dbReference type="EMBL" id="NSJ48950.1"/>
    </source>
</evidence>
<name>A0AAX1SFX6_9FIRM</name>
<dbReference type="EMBL" id="JAKNGE010000049">
    <property type="protein sequence ID" value="MCG4749036.1"/>
    <property type="molecule type" value="Genomic_DNA"/>
</dbReference>
<dbReference type="Gene3D" id="3.40.50.10490">
    <property type="entry name" value="Glucose-6-phosphate isomerase like protein, domain 1"/>
    <property type="match status" value="1"/>
</dbReference>
<evidence type="ECO:0000256" key="1">
    <source>
        <dbReference type="ARBA" id="ARBA00009235"/>
    </source>
</evidence>
<reference evidence="4 5" key="1">
    <citation type="journal article" date="2020" name="Cell Host Microbe">
        <title>Functional and Genomic Variation between Human-Derived Isolates of Lachnospiraceae Reveals Inter- and Intra-Species Diversity.</title>
        <authorList>
            <person name="Sorbara M.T."/>
            <person name="Littmann E.R."/>
            <person name="Fontana E."/>
            <person name="Moody T.U."/>
            <person name="Kohout C.E."/>
            <person name="Gjonbalaj M."/>
            <person name="Eaton V."/>
            <person name="Seok R."/>
            <person name="Leiner I.M."/>
            <person name="Pamer E.G."/>
        </authorList>
    </citation>
    <scope>NUCLEOTIDE SEQUENCE [LARGE SCALE GENOMIC DNA]</scope>
    <source>
        <strain evidence="4 5">MSK.1.17</strain>
    </source>
</reference>
<dbReference type="PROSITE" id="PS51464">
    <property type="entry name" value="SIS"/>
    <property type="match status" value="1"/>
</dbReference>
<dbReference type="NCBIfam" id="TIGR03127">
    <property type="entry name" value="RuMP_HxlB"/>
    <property type="match status" value="1"/>
</dbReference>
<dbReference type="InterPro" id="IPR001347">
    <property type="entry name" value="SIS_dom"/>
</dbReference>
<evidence type="ECO:0000313" key="5">
    <source>
        <dbReference type="Proteomes" id="UP000669239"/>
    </source>
</evidence>
<dbReference type="SUPFAM" id="SSF53697">
    <property type="entry name" value="SIS domain"/>
    <property type="match status" value="1"/>
</dbReference>
<feature type="domain" description="SIS" evidence="2">
    <location>
        <begin position="34"/>
        <end position="177"/>
    </location>
</feature>
<dbReference type="InterPro" id="IPR017552">
    <property type="entry name" value="PHI/rmpB"/>
</dbReference>
<protein>
    <submittedName>
        <fullName evidence="3">SIS domain-containing protein</fullName>
    </submittedName>
</protein>
<sequence length="190" mass="20677">MGYYSDEYRNTYTTVLKELDTALGSVDPAAVEALADAVLDADQVFFVGVGRVLLSLQSIAKRLAHLGICTHYVGEITEPAITGNDLLIVGSGSGSTLFPLGIAKKAKAAGARVVHIGSNPDSEMKDVAEFMVRIPVRTKNYLEDEIDSVQPMTSLFEQSLLILGDTVAKMIIDKKQIDMKSLWKYHANLE</sequence>
<dbReference type="GO" id="GO:0097367">
    <property type="term" value="F:carbohydrate derivative binding"/>
    <property type="evidence" value="ECO:0007669"/>
    <property type="project" value="InterPro"/>
</dbReference>
<dbReference type="Proteomes" id="UP001299608">
    <property type="component" value="Unassembled WGS sequence"/>
</dbReference>
<evidence type="ECO:0000313" key="3">
    <source>
        <dbReference type="EMBL" id="MCG4749036.1"/>
    </source>
</evidence>
<accession>A0AAX1SFX6</accession>
<dbReference type="PANTHER" id="PTHR43443">
    <property type="entry name" value="3-HEXULOSE-6-PHOSPHATE ISOMERASE"/>
    <property type="match status" value="1"/>
</dbReference>